<evidence type="ECO:0000256" key="1">
    <source>
        <dbReference type="ARBA" id="ARBA00005028"/>
    </source>
</evidence>
<sequence length="337" mass="36124">MAARQRVFDRLDDGTPVHAVTLGDDEGLRAEVLAFGGILHSLSLPTAKGRIDLVLRLPDLQAYLRDSAYLGVIAGRFANRIAGARFAHDGRVHRLDANAGDHHLHGGSCGFGRRLWRILDHDRRRLRLGYRSPAGEAGYPGTLEVEATYSIGDSTLELLLEARTDAPTPVNLTGHAYFNLAGDPAVPADAQVLSVAADRYLPVADGALIPTGEIAPVAGTPFDFRRSRPIAGAAAHPQLAHAGGYDHCLVMTEGQRCRARLASPHSGVALDLDSPMPALQLYEGQGLDRQHPGLGRGICLEPQGYPNAPNEPGFPGAILEPGQVYSHLIRYRLSTDS</sequence>
<dbReference type="EMBL" id="JBFWIC010000001">
    <property type="protein sequence ID" value="MEZ0473078.1"/>
    <property type="molecule type" value="Genomic_DNA"/>
</dbReference>
<dbReference type="InterPro" id="IPR014718">
    <property type="entry name" value="GH-type_carb-bd"/>
</dbReference>
<proteinExistence type="inferred from homology"/>
<protein>
    <recommendedName>
        <fullName evidence="5">Aldose 1-epimerase</fullName>
        <ecNumber evidence="5">5.1.3.3</ecNumber>
    </recommendedName>
</protein>
<name>A0ABV4HKJ5_9GAMM</name>
<dbReference type="InterPro" id="IPR008183">
    <property type="entry name" value="Aldose_1/G6P_1-epimerase"/>
</dbReference>
<dbReference type="Gene3D" id="2.70.98.10">
    <property type="match status" value="1"/>
</dbReference>
<organism evidence="6 7">
    <name type="scientific">Luteimonas salinilitoris</name>
    <dbReference type="NCBI Taxonomy" id="3237697"/>
    <lineage>
        <taxon>Bacteria</taxon>
        <taxon>Pseudomonadati</taxon>
        <taxon>Pseudomonadota</taxon>
        <taxon>Gammaproteobacteria</taxon>
        <taxon>Lysobacterales</taxon>
        <taxon>Lysobacteraceae</taxon>
        <taxon>Luteimonas</taxon>
    </lineage>
</organism>
<dbReference type="EC" id="5.1.3.3" evidence="5"/>
<comment type="caution">
    <text evidence="6">The sequence shown here is derived from an EMBL/GenBank/DDBJ whole genome shotgun (WGS) entry which is preliminary data.</text>
</comment>
<dbReference type="InterPro" id="IPR011013">
    <property type="entry name" value="Gal_mutarotase_sf_dom"/>
</dbReference>
<keyword evidence="3 5" id="KW-0413">Isomerase</keyword>
<dbReference type="Proteomes" id="UP001566331">
    <property type="component" value="Unassembled WGS sequence"/>
</dbReference>
<evidence type="ECO:0000313" key="7">
    <source>
        <dbReference type="Proteomes" id="UP001566331"/>
    </source>
</evidence>
<comment type="pathway">
    <text evidence="1 5">Carbohydrate metabolism; hexose metabolism.</text>
</comment>
<dbReference type="InterPro" id="IPR015443">
    <property type="entry name" value="Aldose_1-epimerase"/>
</dbReference>
<evidence type="ECO:0000256" key="2">
    <source>
        <dbReference type="ARBA" id="ARBA00006206"/>
    </source>
</evidence>
<reference evidence="6 7" key="1">
    <citation type="submission" date="2024-07" db="EMBL/GenBank/DDBJ databases">
        <title>Luteimonas salilacus sp. nov., isolated from the shore soil of Salt Lake in Tibet of China.</title>
        <authorList>
            <person name="Zhang X."/>
            <person name="Li A."/>
        </authorList>
    </citation>
    <scope>NUCLEOTIDE SEQUENCE [LARGE SCALE GENOMIC DNA]</scope>
    <source>
        <strain evidence="6 7">B3-2-R+30</strain>
    </source>
</reference>
<dbReference type="PANTHER" id="PTHR10091:SF0">
    <property type="entry name" value="GALACTOSE MUTAROTASE"/>
    <property type="match status" value="1"/>
</dbReference>
<dbReference type="SUPFAM" id="SSF74650">
    <property type="entry name" value="Galactose mutarotase-like"/>
    <property type="match status" value="1"/>
</dbReference>
<evidence type="ECO:0000256" key="5">
    <source>
        <dbReference type="PIRNR" id="PIRNR005096"/>
    </source>
</evidence>
<accession>A0ABV4HKJ5</accession>
<dbReference type="PANTHER" id="PTHR10091">
    <property type="entry name" value="ALDOSE-1-EPIMERASE"/>
    <property type="match status" value="1"/>
</dbReference>
<keyword evidence="7" id="KW-1185">Reference proteome</keyword>
<evidence type="ECO:0000256" key="3">
    <source>
        <dbReference type="ARBA" id="ARBA00023235"/>
    </source>
</evidence>
<comment type="catalytic activity">
    <reaction evidence="5">
        <text>alpha-D-glucose = beta-D-glucose</text>
        <dbReference type="Rhea" id="RHEA:10264"/>
        <dbReference type="ChEBI" id="CHEBI:15903"/>
        <dbReference type="ChEBI" id="CHEBI:17925"/>
        <dbReference type="EC" id="5.1.3.3"/>
    </reaction>
</comment>
<evidence type="ECO:0000256" key="4">
    <source>
        <dbReference type="ARBA" id="ARBA00023277"/>
    </source>
</evidence>
<dbReference type="CDD" id="cd09019">
    <property type="entry name" value="galactose_mutarotase_like"/>
    <property type="match status" value="1"/>
</dbReference>
<comment type="similarity">
    <text evidence="2 5">Belongs to the aldose epimerase family.</text>
</comment>
<gene>
    <name evidence="6" type="ORF">AB6713_00370</name>
</gene>
<dbReference type="PIRSF" id="PIRSF005096">
    <property type="entry name" value="GALM"/>
    <property type="match status" value="1"/>
</dbReference>
<dbReference type="InterPro" id="IPR047215">
    <property type="entry name" value="Galactose_mutarotase-like"/>
</dbReference>
<keyword evidence="4 5" id="KW-0119">Carbohydrate metabolism</keyword>
<dbReference type="RefSeq" id="WP_370563207.1">
    <property type="nucleotide sequence ID" value="NZ_JBFWIB010000003.1"/>
</dbReference>
<dbReference type="GO" id="GO:0016853">
    <property type="term" value="F:isomerase activity"/>
    <property type="evidence" value="ECO:0007669"/>
    <property type="project" value="UniProtKB-KW"/>
</dbReference>
<dbReference type="Pfam" id="PF01263">
    <property type="entry name" value="Aldose_epim"/>
    <property type="match status" value="1"/>
</dbReference>
<evidence type="ECO:0000313" key="6">
    <source>
        <dbReference type="EMBL" id="MEZ0473078.1"/>
    </source>
</evidence>